<evidence type="ECO:0000259" key="2">
    <source>
        <dbReference type="Pfam" id="PF07885"/>
    </source>
</evidence>
<evidence type="ECO:0000256" key="1">
    <source>
        <dbReference type="SAM" id="Phobius"/>
    </source>
</evidence>
<keyword evidence="1" id="KW-0472">Membrane</keyword>
<dbReference type="InterPro" id="IPR013099">
    <property type="entry name" value="K_chnl_dom"/>
</dbReference>
<accession>A0A1T4VEH0</accession>
<keyword evidence="1" id="KW-1133">Transmembrane helix</keyword>
<gene>
    <name evidence="3" type="ORF">SAMN02745702_00117</name>
</gene>
<feature type="transmembrane region" description="Helical" evidence="1">
    <location>
        <begin position="14"/>
        <end position="37"/>
    </location>
</feature>
<dbReference type="AlphaFoldDB" id="A0A1T4VEH0"/>
<keyword evidence="3" id="KW-0813">Transport</keyword>
<name>A0A1T4VEH0_9BACT</name>
<organism evidence="3 4">
    <name type="scientific">Desulfobaculum bizertense DSM 18034</name>
    <dbReference type="NCBI Taxonomy" id="1121442"/>
    <lineage>
        <taxon>Bacteria</taxon>
        <taxon>Pseudomonadati</taxon>
        <taxon>Thermodesulfobacteriota</taxon>
        <taxon>Desulfovibrionia</taxon>
        <taxon>Desulfovibrionales</taxon>
        <taxon>Desulfovibrionaceae</taxon>
        <taxon>Desulfobaculum</taxon>
    </lineage>
</organism>
<feature type="domain" description="Potassium channel" evidence="2">
    <location>
        <begin position="191"/>
        <end position="247"/>
    </location>
</feature>
<sequence length="256" mass="27957">MHLRASQGSFREQLGRWTVICLFLGLMTVDLFARPVVAKLALSSGTLALYFGISILNGLVVAALSMFLEWWRCSVVSTLALACRINPRERILRMGAIGFICGAMALAYVLSLWGLFALTTLIILLTLAHMRRFMHGIAGLLRPNRRPSWQDIGFLVHIYITVLAALTTLTISLELLSFSLGKAPAFHGAIMTGEATMIDAFYFSIVVMTTLGFGDITPATPAAKLLVSFMCLTGYAMFALIIGVVTRGITTNEEDD</sequence>
<dbReference type="Gene3D" id="1.10.287.70">
    <property type="match status" value="1"/>
</dbReference>
<dbReference type="SUPFAM" id="SSF81324">
    <property type="entry name" value="Voltage-gated potassium channels"/>
    <property type="match status" value="1"/>
</dbReference>
<keyword evidence="4" id="KW-1185">Reference proteome</keyword>
<protein>
    <submittedName>
        <fullName evidence="3">Voltage-gated potassium channel</fullName>
    </submittedName>
</protein>
<dbReference type="STRING" id="1121442.SAMN02745702_00117"/>
<keyword evidence="3" id="KW-0407">Ion channel</keyword>
<evidence type="ECO:0000313" key="3">
    <source>
        <dbReference type="EMBL" id="SKA63352.1"/>
    </source>
</evidence>
<evidence type="ECO:0000313" key="4">
    <source>
        <dbReference type="Proteomes" id="UP000189733"/>
    </source>
</evidence>
<feature type="transmembrane region" description="Helical" evidence="1">
    <location>
        <begin position="225"/>
        <end position="246"/>
    </location>
</feature>
<dbReference type="Pfam" id="PF07885">
    <property type="entry name" value="Ion_trans_2"/>
    <property type="match status" value="1"/>
</dbReference>
<reference evidence="3 4" key="1">
    <citation type="submission" date="2017-02" db="EMBL/GenBank/DDBJ databases">
        <authorList>
            <person name="Peterson S.W."/>
        </authorList>
    </citation>
    <scope>NUCLEOTIDE SEQUENCE [LARGE SCALE GENOMIC DNA]</scope>
    <source>
        <strain evidence="3 4">DSM 18034</strain>
    </source>
</reference>
<feature type="transmembrane region" description="Helical" evidence="1">
    <location>
        <begin position="195"/>
        <end position="213"/>
    </location>
</feature>
<dbReference type="Proteomes" id="UP000189733">
    <property type="component" value="Unassembled WGS sequence"/>
</dbReference>
<dbReference type="RefSeq" id="WP_078683445.1">
    <property type="nucleotide sequence ID" value="NZ_FUYA01000001.1"/>
</dbReference>
<dbReference type="EMBL" id="FUYA01000001">
    <property type="protein sequence ID" value="SKA63352.1"/>
    <property type="molecule type" value="Genomic_DNA"/>
</dbReference>
<dbReference type="GO" id="GO:0034220">
    <property type="term" value="P:monoatomic ion transmembrane transport"/>
    <property type="evidence" value="ECO:0007669"/>
    <property type="project" value="UniProtKB-KW"/>
</dbReference>
<feature type="transmembrane region" description="Helical" evidence="1">
    <location>
        <begin position="154"/>
        <end position="175"/>
    </location>
</feature>
<dbReference type="OrthoDB" id="9799090at2"/>
<keyword evidence="3" id="KW-0406">Ion transport</keyword>
<proteinExistence type="predicted"/>
<feature type="transmembrane region" description="Helical" evidence="1">
    <location>
        <begin position="49"/>
        <end position="71"/>
    </location>
</feature>
<keyword evidence="1" id="KW-0812">Transmembrane</keyword>